<dbReference type="InterPro" id="IPR002110">
    <property type="entry name" value="Ankyrin_rpt"/>
</dbReference>
<proteinExistence type="predicted"/>
<name>A0A1Y4PWJ4_9FIRM</name>
<protein>
    <recommendedName>
        <fullName evidence="8">DNA-binding protein</fullName>
    </recommendedName>
</protein>
<dbReference type="SUPFAM" id="SSF48403">
    <property type="entry name" value="Ankyrin repeat"/>
    <property type="match status" value="1"/>
</dbReference>
<evidence type="ECO:0000313" key="6">
    <source>
        <dbReference type="EMBL" id="OUQ03813.1"/>
    </source>
</evidence>
<keyword evidence="1" id="KW-0677">Repeat</keyword>
<dbReference type="AlphaFoldDB" id="A0A1Y4PWJ4"/>
<dbReference type="InterPro" id="IPR001387">
    <property type="entry name" value="Cro/C1-type_HTH"/>
</dbReference>
<evidence type="ECO:0000256" key="2">
    <source>
        <dbReference type="ARBA" id="ARBA00023043"/>
    </source>
</evidence>
<dbReference type="InterPro" id="IPR029060">
    <property type="entry name" value="PIN-like_dom_sf"/>
</dbReference>
<dbReference type="PROSITE" id="PS50175">
    <property type="entry name" value="ASP_PROT_RETROV"/>
    <property type="match status" value="1"/>
</dbReference>
<dbReference type="PANTHER" id="PTHR24171">
    <property type="entry name" value="ANKYRIN REPEAT DOMAIN-CONTAINING PROTEIN 39-RELATED"/>
    <property type="match status" value="1"/>
</dbReference>
<feature type="repeat" description="ANK" evidence="3">
    <location>
        <begin position="329"/>
        <end position="357"/>
    </location>
</feature>
<evidence type="ECO:0008006" key="8">
    <source>
        <dbReference type="Google" id="ProtNLM"/>
    </source>
</evidence>
<dbReference type="GO" id="GO:0003677">
    <property type="term" value="F:DNA binding"/>
    <property type="evidence" value="ECO:0007669"/>
    <property type="project" value="InterPro"/>
</dbReference>
<dbReference type="Gene3D" id="1.25.40.20">
    <property type="entry name" value="Ankyrin repeat-containing domain"/>
    <property type="match status" value="2"/>
</dbReference>
<dbReference type="SMART" id="SM00530">
    <property type="entry name" value="HTH_XRE"/>
    <property type="match status" value="1"/>
</dbReference>
<dbReference type="InterPro" id="IPR036770">
    <property type="entry name" value="Ankyrin_rpt-contain_sf"/>
</dbReference>
<evidence type="ECO:0000259" key="4">
    <source>
        <dbReference type="PROSITE" id="PS50175"/>
    </source>
</evidence>
<evidence type="ECO:0000313" key="7">
    <source>
        <dbReference type="Proteomes" id="UP000196258"/>
    </source>
</evidence>
<dbReference type="Pfam" id="PF13638">
    <property type="entry name" value="PIN_4"/>
    <property type="match status" value="1"/>
</dbReference>
<dbReference type="PROSITE" id="PS50943">
    <property type="entry name" value="HTH_CROC1"/>
    <property type="match status" value="1"/>
</dbReference>
<sequence length="422" mass="47819">MADKLKENIAKAMKNYRENTGMTQQELADELGIARGTLRKVESGEGDINLTSMITFAHMARIDLNSLLESEKEKYAIVDTNVLLQRPKYLQTILERCEKVYIPRVVIQELNNLKDSGLRYQKKLVSLSLSIIVQCKEKFNNLDLDEVSNIPSKNDDRILDIALKLAKNDESNDYYLITNDKDFKLKSLGKVRNLKIVNITEFDDDFIGVDDYDKSESLAFFKAVSTQKLELAKEYTGGLHKGVDFNYLDSDTGYTPLIQAIRNKDYEMVKFLLSIPTVDIDKVDCKKYSLPPISHAIQIRNNELVELLIENGANVNAPSQDERNPFNMPLMIASWHGNYEVVKLLLESNASVNQVDRGNGFTALTKAVIRNHLDCIELLLDYGADKSIFSFERKTALDYALENNARGQVDKAIELLAGDKND</sequence>
<dbReference type="Pfam" id="PF01381">
    <property type="entry name" value="HTH_3"/>
    <property type="match status" value="1"/>
</dbReference>
<dbReference type="InterPro" id="IPR010982">
    <property type="entry name" value="Lambda_DNA-bd_dom_sf"/>
</dbReference>
<evidence type="ECO:0000259" key="5">
    <source>
        <dbReference type="PROSITE" id="PS50943"/>
    </source>
</evidence>
<dbReference type="InterPro" id="IPR002716">
    <property type="entry name" value="PIN_dom"/>
</dbReference>
<dbReference type="InterPro" id="IPR001995">
    <property type="entry name" value="Peptidase_A2_cat"/>
</dbReference>
<keyword evidence="2 3" id="KW-0040">ANK repeat</keyword>
<accession>A0A1Y4PWJ4</accession>
<feature type="repeat" description="ANK" evidence="3">
    <location>
        <begin position="359"/>
        <end position="391"/>
    </location>
</feature>
<organism evidence="6 7">
    <name type="scientific">Thomasclavelia spiroformis</name>
    <dbReference type="NCBI Taxonomy" id="29348"/>
    <lineage>
        <taxon>Bacteria</taxon>
        <taxon>Bacillati</taxon>
        <taxon>Bacillota</taxon>
        <taxon>Erysipelotrichia</taxon>
        <taxon>Erysipelotrichales</taxon>
        <taxon>Coprobacillaceae</taxon>
        <taxon>Thomasclavelia</taxon>
    </lineage>
</organism>
<dbReference type="PROSITE" id="PS50088">
    <property type="entry name" value="ANK_REPEAT"/>
    <property type="match status" value="3"/>
</dbReference>
<dbReference type="PROSITE" id="PS50297">
    <property type="entry name" value="ANK_REP_REGION"/>
    <property type="match status" value="2"/>
</dbReference>
<comment type="caution">
    <text evidence="6">The sequence shown here is derived from an EMBL/GenBank/DDBJ whole genome shotgun (WGS) entry which is preliminary data.</text>
</comment>
<reference evidence="7" key="1">
    <citation type="submission" date="2017-04" db="EMBL/GenBank/DDBJ databases">
        <title>Function of individual gut microbiota members based on whole genome sequencing of pure cultures obtained from chicken caecum.</title>
        <authorList>
            <person name="Medvecky M."/>
            <person name="Cejkova D."/>
            <person name="Polansky O."/>
            <person name="Karasova D."/>
            <person name="Kubasova T."/>
            <person name="Cizek A."/>
            <person name="Rychlik I."/>
        </authorList>
    </citation>
    <scope>NUCLEOTIDE SEQUENCE [LARGE SCALE GENOMIC DNA]</scope>
    <source>
        <strain evidence="7">An149</strain>
    </source>
</reference>
<dbReference type="Gene3D" id="1.10.260.40">
    <property type="entry name" value="lambda repressor-like DNA-binding domains"/>
    <property type="match status" value="1"/>
</dbReference>
<dbReference type="SUPFAM" id="SSF47413">
    <property type="entry name" value="lambda repressor-like DNA-binding domains"/>
    <property type="match status" value="1"/>
</dbReference>
<feature type="domain" description="HTH cro/C1-type" evidence="5">
    <location>
        <begin position="13"/>
        <end position="67"/>
    </location>
</feature>
<dbReference type="GO" id="GO:0004190">
    <property type="term" value="F:aspartic-type endopeptidase activity"/>
    <property type="evidence" value="ECO:0007669"/>
    <property type="project" value="InterPro"/>
</dbReference>
<dbReference type="SMART" id="SM00248">
    <property type="entry name" value="ANK"/>
    <property type="match status" value="5"/>
</dbReference>
<dbReference type="SMART" id="SM00670">
    <property type="entry name" value="PINc"/>
    <property type="match status" value="1"/>
</dbReference>
<evidence type="ECO:0000256" key="3">
    <source>
        <dbReference type="PROSITE-ProRule" id="PRU00023"/>
    </source>
</evidence>
<dbReference type="Pfam" id="PF12796">
    <property type="entry name" value="Ank_2"/>
    <property type="match status" value="2"/>
</dbReference>
<dbReference type="Proteomes" id="UP000196258">
    <property type="component" value="Unassembled WGS sequence"/>
</dbReference>
<dbReference type="CDD" id="cd00093">
    <property type="entry name" value="HTH_XRE"/>
    <property type="match status" value="1"/>
</dbReference>
<evidence type="ECO:0000256" key="1">
    <source>
        <dbReference type="ARBA" id="ARBA00022737"/>
    </source>
</evidence>
<dbReference type="EMBL" id="NFLB01000016">
    <property type="protein sequence ID" value="OUQ03813.1"/>
    <property type="molecule type" value="Genomic_DNA"/>
</dbReference>
<dbReference type="GO" id="GO:0006508">
    <property type="term" value="P:proteolysis"/>
    <property type="evidence" value="ECO:0007669"/>
    <property type="project" value="InterPro"/>
</dbReference>
<gene>
    <name evidence="6" type="ORF">B5E91_11950</name>
</gene>
<dbReference type="RefSeq" id="WP_087258034.1">
    <property type="nucleotide sequence ID" value="NZ_NFKY01000074.1"/>
</dbReference>
<feature type="repeat" description="ANK" evidence="3">
    <location>
        <begin position="288"/>
        <end position="320"/>
    </location>
</feature>
<dbReference type="Gene3D" id="3.40.50.1010">
    <property type="entry name" value="5'-nuclease"/>
    <property type="match status" value="1"/>
</dbReference>
<dbReference type="SUPFAM" id="SSF88723">
    <property type="entry name" value="PIN domain-like"/>
    <property type="match status" value="1"/>
</dbReference>
<feature type="domain" description="Peptidase A2" evidence="4">
    <location>
        <begin position="376"/>
        <end position="390"/>
    </location>
</feature>